<sequence>MPEPSHCKPDADHKNQVIWAWFFNDERYFIDGQDEFPEILKEQIGTKPFAPMEITGSLVSDGGFGPVSWWGIVNEVSSHL</sequence>
<comment type="caution">
    <text evidence="1">The sequence shown here is derived from an EMBL/GenBank/DDBJ whole genome shotgun (WGS) entry which is preliminary data.</text>
</comment>
<organism evidence="1 2">
    <name type="scientific">Artemisia annua</name>
    <name type="common">Sweet wormwood</name>
    <dbReference type="NCBI Taxonomy" id="35608"/>
    <lineage>
        <taxon>Eukaryota</taxon>
        <taxon>Viridiplantae</taxon>
        <taxon>Streptophyta</taxon>
        <taxon>Embryophyta</taxon>
        <taxon>Tracheophyta</taxon>
        <taxon>Spermatophyta</taxon>
        <taxon>Magnoliopsida</taxon>
        <taxon>eudicotyledons</taxon>
        <taxon>Gunneridae</taxon>
        <taxon>Pentapetalae</taxon>
        <taxon>asterids</taxon>
        <taxon>campanulids</taxon>
        <taxon>Asterales</taxon>
        <taxon>Asteraceae</taxon>
        <taxon>Asteroideae</taxon>
        <taxon>Anthemideae</taxon>
        <taxon>Artemisiinae</taxon>
        <taxon>Artemisia</taxon>
    </lineage>
</organism>
<protein>
    <submittedName>
        <fullName evidence="1">RNA polymerase III, subunit Rpc25</fullName>
    </submittedName>
</protein>
<name>A0A2U1PJG1_ARTAN</name>
<evidence type="ECO:0000313" key="2">
    <source>
        <dbReference type="Proteomes" id="UP000245207"/>
    </source>
</evidence>
<dbReference type="EMBL" id="PKPP01001075">
    <property type="protein sequence ID" value="PWA85893.1"/>
    <property type="molecule type" value="Genomic_DNA"/>
</dbReference>
<dbReference type="STRING" id="35608.A0A2U1PJG1"/>
<dbReference type="AlphaFoldDB" id="A0A2U1PJG1"/>
<accession>A0A2U1PJG1</accession>
<dbReference type="InterPro" id="IPR012340">
    <property type="entry name" value="NA-bd_OB-fold"/>
</dbReference>
<dbReference type="Proteomes" id="UP000245207">
    <property type="component" value="Unassembled WGS sequence"/>
</dbReference>
<gene>
    <name evidence="1" type="ORF">CTI12_AA140220</name>
</gene>
<dbReference type="OrthoDB" id="10256606at2759"/>
<proteinExistence type="predicted"/>
<evidence type="ECO:0000313" key="1">
    <source>
        <dbReference type="EMBL" id="PWA85893.1"/>
    </source>
</evidence>
<reference evidence="1 2" key="1">
    <citation type="journal article" date="2018" name="Mol. Plant">
        <title>The genome of Artemisia annua provides insight into the evolution of Asteraceae family and artemisinin biosynthesis.</title>
        <authorList>
            <person name="Shen Q."/>
            <person name="Zhang L."/>
            <person name="Liao Z."/>
            <person name="Wang S."/>
            <person name="Yan T."/>
            <person name="Shi P."/>
            <person name="Liu M."/>
            <person name="Fu X."/>
            <person name="Pan Q."/>
            <person name="Wang Y."/>
            <person name="Lv Z."/>
            <person name="Lu X."/>
            <person name="Zhang F."/>
            <person name="Jiang W."/>
            <person name="Ma Y."/>
            <person name="Chen M."/>
            <person name="Hao X."/>
            <person name="Li L."/>
            <person name="Tang Y."/>
            <person name="Lv G."/>
            <person name="Zhou Y."/>
            <person name="Sun X."/>
            <person name="Brodelius P.E."/>
            <person name="Rose J.K.C."/>
            <person name="Tang K."/>
        </authorList>
    </citation>
    <scope>NUCLEOTIDE SEQUENCE [LARGE SCALE GENOMIC DNA]</scope>
    <source>
        <strain evidence="2">cv. Huhao1</strain>
        <tissue evidence="1">Leaf</tissue>
    </source>
</reference>
<dbReference type="Gene3D" id="2.40.50.140">
    <property type="entry name" value="Nucleic acid-binding proteins"/>
    <property type="match status" value="1"/>
</dbReference>
<keyword evidence="2" id="KW-1185">Reference proteome</keyword>